<comment type="caution">
    <text evidence="1">The sequence shown here is derived from an EMBL/GenBank/DDBJ whole genome shotgun (WGS) entry which is preliminary data.</text>
</comment>
<reference evidence="1 2" key="1">
    <citation type="submission" date="2009-01" db="EMBL/GenBank/DDBJ databases">
        <authorList>
            <person name="Qin X."/>
            <person name="Bachman B."/>
            <person name="Battles P."/>
            <person name="Bell A."/>
            <person name="Bess C."/>
            <person name="Bickham C."/>
            <person name="Chaboub L."/>
            <person name="Chen D."/>
            <person name="Coyle M."/>
            <person name="Deiros D.R."/>
            <person name="Dinh H."/>
            <person name="Forbes L."/>
            <person name="Fowler G."/>
            <person name="Francisco L."/>
            <person name="Fu Q."/>
            <person name="Gubbala S."/>
            <person name="Hale W."/>
            <person name="Han Y."/>
            <person name="Hemphill L."/>
            <person name="Highlander S.K."/>
            <person name="Hirani K."/>
            <person name="Hogues M."/>
            <person name="Jackson L."/>
            <person name="Jakkamsetti A."/>
            <person name="Javaid M."/>
            <person name="Jiang H."/>
            <person name="Korchina V."/>
            <person name="Kovar C."/>
            <person name="Lara F."/>
            <person name="Lee S."/>
            <person name="Mata R."/>
            <person name="Mathew T."/>
            <person name="Moen C."/>
            <person name="Morales K."/>
            <person name="Munidasa M."/>
            <person name="Nazareth L."/>
            <person name="Ngo R."/>
            <person name="Nguyen L."/>
            <person name="Okwuonu G."/>
            <person name="Ongeri F."/>
            <person name="Patil S."/>
            <person name="Petrosino J."/>
            <person name="Pham C."/>
            <person name="Pham P."/>
            <person name="Pu L.-L."/>
            <person name="Puazo M."/>
            <person name="Raj R."/>
            <person name="Reid J."/>
            <person name="Rouhana J."/>
            <person name="Saada N."/>
            <person name="Shang Y."/>
            <person name="Simmons D."/>
            <person name="Thornton R."/>
            <person name="Warren J."/>
            <person name="Weissenberger G."/>
            <person name="Zhang J."/>
            <person name="Zhang L."/>
            <person name="Zhou C."/>
            <person name="Zhu D."/>
            <person name="Muzny D."/>
            <person name="Worley K."/>
            <person name="Gibbs R."/>
        </authorList>
    </citation>
    <scope>NUCLEOTIDE SEQUENCE [LARGE SCALE GENOMIC DNA]</scope>
    <source>
        <strain evidence="1 2">DSM 16047</strain>
    </source>
</reference>
<proteinExistence type="predicted"/>
<keyword evidence="2" id="KW-1185">Reference proteome</keyword>
<name>C2EQC3_9LACO</name>
<dbReference type="Proteomes" id="UP000005583">
    <property type="component" value="Unassembled WGS sequence"/>
</dbReference>
<dbReference type="EMBL" id="ACGU01000099">
    <property type="protein sequence ID" value="EEJ71277.1"/>
    <property type="molecule type" value="Genomic_DNA"/>
</dbReference>
<dbReference type="STRING" id="525365.HMPREF0548_1869"/>
<dbReference type="HOGENOM" id="CLU_2569496_0_0_9"/>
<sequence>MLNHRKQKLSKLFNGKRKVLGMNKFSKYEIFEAAVKATKDKNLTLKDVEVQLKKIRVFDFRERIFKCYQVSSSRSFQIGKS</sequence>
<gene>
    <name evidence="1" type="ORF">HMPREF0548_1869</name>
</gene>
<evidence type="ECO:0000313" key="1">
    <source>
        <dbReference type="EMBL" id="EEJ71277.1"/>
    </source>
</evidence>
<protein>
    <submittedName>
        <fullName evidence="1">Uncharacterized protein</fullName>
    </submittedName>
</protein>
<accession>C2EQC3</accession>
<evidence type="ECO:0000313" key="2">
    <source>
        <dbReference type="Proteomes" id="UP000005583"/>
    </source>
</evidence>
<dbReference type="AlphaFoldDB" id="C2EQC3"/>
<organism evidence="1 2">
    <name type="scientific">Lactobacillus ultunensis DSM 16047</name>
    <dbReference type="NCBI Taxonomy" id="525365"/>
    <lineage>
        <taxon>Bacteria</taxon>
        <taxon>Bacillati</taxon>
        <taxon>Bacillota</taxon>
        <taxon>Bacilli</taxon>
        <taxon>Lactobacillales</taxon>
        <taxon>Lactobacillaceae</taxon>
        <taxon>Lactobacillus</taxon>
    </lineage>
</organism>